<comment type="caution">
    <text evidence="4">The sequence shown here is derived from an EMBL/GenBank/DDBJ whole genome shotgun (WGS) entry which is preliminary data.</text>
</comment>
<reference evidence="4 5" key="1">
    <citation type="submission" date="2013-07" db="EMBL/GenBank/DDBJ databases">
        <title>Comparative Genomic and Metabolomic Analysis of Twelve Strains of Pseudoalteromonas luteoviolacea.</title>
        <authorList>
            <person name="Vynne N.G."/>
            <person name="Mansson M."/>
            <person name="Gram L."/>
        </authorList>
    </citation>
    <scope>NUCLEOTIDE SEQUENCE [LARGE SCALE GENOMIC DNA]</scope>
    <source>
        <strain evidence="4 5">H33</strain>
    </source>
</reference>
<evidence type="ECO:0000256" key="2">
    <source>
        <dbReference type="ARBA" id="ARBA00012438"/>
    </source>
</evidence>
<comment type="catalytic activity">
    <reaction evidence="1">
        <text>ATP + protein L-histidine = ADP + protein N-phospho-L-histidine.</text>
        <dbReference type="EC" id="2.7.13.3"/>
    </reaction>
</comment>
<dbReference type="EC" id="2.7.13.3" evidence="2"/>
<keyword evidence="3" id="KW-0472">Membrane</keyword>
<dbReference type="Gene3D" id="1.10.287.130">
    <property type="match status" value="1"/>
</dbReference>
<dbReference type="GO" id="GO:0000155">
    <property type="term" value="F:phosphorelay sensor kinase activity"/>
    <property type="evidence" value="ECO:0007669"/>
    <property type="project" value="InterPro"/>
</dbReference>
<dbReference type="CDD" id="cd00082">
    <property type="entry name" value="HisKA"/>
    <property type="match status" value="1"/>
</dbReference>
<dbReference type="PATRIC" id="fig|1365251.3.peg.5248"/>
<dbReference type="Proteomes" id="UP000076503">
    <property type="component" value="Unassembled WGS sequence"/>
</dbReference>
<feature type="transmembrane region" description="Helical" evidence="3">
    <location>
        <begin position="12"/>
        <end position="37"/>
    </location>
</feature>
<sequence length="392" mass="45099">MNKPQSLGRYFILRVGVFFLVFITIWIQVATWVYHFAWDDTTEHYLYQDLALVHSGQLTLPLMTQEKFIGFLDDMPLNYQAVLNIDDIEFEHTFLLSSANGDMYVLKSEDDEGRSLFVIHFFSHQDSPSLVPIFIVLSSFMLIPLGLLVWRVWRAMSRDLNRVTRSLETDEVPNARFIEMSELQSTVKMARFAQQHAQKQERLFSAFLSHEVRTPLTHIHHSMSRLQQIDEIPLAALDVLDELERGQQALTDIADAVLLLSHPNKARLGRHALLPLLMRWQTKWREHGLSIELVNEHKVGKQAIEPKLFELLLIQVAKNALQHGDGALRLRCDEDGLVFDNTIKAKPMLSGHGLGSQMMSQVCDCFGWKLNVHIDNNYTLSINWKLTNTELG</sequence>
<protein>
    <recommendedName>
        <fullName evidence="2">histidine kinase</fullName>
        <ecNumber evidence="2">2.7.13.3</ecNumber>
    </recommendedName>
</protein>
<keyword evidence="3" id="KW-1133">Transmembrane helix</keyword>
<evidence type="ECO:0000256" key="1">
    <source>
        <dbReference type="ARBA" id="ARBA00000085"/>
    </source>
</evidence>
<dbReference type="EMBL" id="AUXZ01000141">
    <property type="protein sequence ID" value="KZN44475.1"/>
    <property type="molecule type" value="Genomic_DNA"/>
</dbReference>
<organism evidence="4 5">
    <name type="scientific">Pseudoalteromonas luteoviolacea H33</name>
    <dbReference type="NCBI Taxonomy" id="1365251"/>
    <lineage>
        <taxon>Bacteria</taxon>
        <taxon>Pseudomonadati</taxon>
        <taxon>Pseudomonadota</taxon>
        <taxon>Gammaproteobacteria</taxon>
        <taxon>Alteromonadales</taxon>
        <taxon>Pseudoalteromonadaceae</taxon>
        <taxon>Pseudoalteromonas</taxon>
    </lineage>
</organism>
<dbReference type="InterPro" id="IPR036097">
    <property type="entry name" value="HisK_dim/P_sf"/>
</dbReference>
<dbReference type="SUPFAM" id="SSF47384">
    <property type="entry name" value="Homodimeric domain of signal transducing histidine kinase"/>
    <property type="match status" value="1"/>
</dbReference>
<proteinExistence type="predicted"/>
<keyword evidence="3" id="KW-0812">Transmembrane</keyword>
<feature type="transmembrane region" description="Helical" evidence="3">
    <location>
        <begin position="130"/>
        <end position="153"/>
    </location>
</feature>
<evidence type="ECO:0000256" key="3">
    <source>
        <dbReference type="SAM" id="Phobius"/>
    </source>
</evidence>
<accession>A0A166ZMS9</accession>
<name>A0A166ZMS9_9GAMM</name>
<dbReference type="AlphaFoldDB" id="A0A166ZMS9"/>
<evidence type="ECO:0000313" key="4">
    <source>
        <dbReference type="EMBL" id="KZN44475.1"/>
    </source>
</evidence>
<evidence type="ECO:0000313" key="5">
    <source>
        <dbReference type="Proteomes" id="UP000076503"/>
    </source>
</evidence>
<dbReference type="InterPro" id="IPR003661">
    <property type="entry name" value="HisK_dim/P_dom"/>
</dbReference>
<gene>
    <name evidence="4" type="ORF">N476_05625</name>
</gene>